<organism evidence="2 3">
    <name type="scientific">Acetomicrobium flavidum</name>
    <dbReference type="NCBI Taxonomy" id="49896"/>
    <lineage>
        <taxon>Bacteria</taxon>
        <taxon>Thermotogati</taxon>
        <taxon>Synergistota</taxon>
        <taxon>Synergistia</taxon>
        <taxon>Synergistales</taxon>
        <taxon>Acetomicrobiaceae</taxon>
        <taxon>Acetomicrobium</taxon>
    </lineage>
</organism>
<gene>
    <name evidence="2" type="ORF">SAMN05444368_1782</name>
</gene>
<proteinExistence type="predicted"/>
<evidence type="ECO:0000313" key="2">
    <source>
        <dbReference type="EMBL" id="SIN76382.1"/>
    </source>
</evidence>
<name>A0ABY1JF14_9BACT</name>
<sequence length="331" mass="37072">MKAKYRVLVTGTRGKSSLVRLMTAGFRSAGMACFSRITGVIPTELSPHGVRRIIRSREGHIKELQWWLSTVPPVADAIVAENSAVSEEFQPLAARWLEPNLVIWTNLREDHFEAWGPTKAGARMALFSGIPRKVAVILGPNMDDDKRLLELLKKNQNAIYFTQGNFSNFEDANVALAIQAFKILGLNVTKERIYAYLDDDPGRFKVLKAGNGVLAFAFAANDLESTVDLFASLGWDEKETSILFNNRRDRPGRLRAFEPWLRSERWDGVFICGAHPLRLIRGASWIYFKNKEEIVSFVGKRGLVFGCGNIAGLPILELLSCEEVKGNCSRI</sequence>
<dbReference type="Gene3D" id="3.40.1190.10">
    <property type="entry name" value="Mur-like, catalytic domain"/>
    <property type="match status" value="1"/>
</dbReference>
<keyword evidence="3" id="KW-1185">Reference proteome</keyword>
<feature type="domain" description="Mur ligase central" evidence="1">
    <location>
        <begin position="9"/>
        <end position="176"/>
    </location>
</feature>
<protein>
    <submittedName>
        <fullName evidence="2">Mur ligase middle domain-containing protein</fullName>
    </submittedName>
</protein>
<comment type="caution">
    <text evidence="2">The sequence shown here is derived from an EMBL/GenBank/DDBJ whole genome shotgun (WGS) entry which is preliminary data.</text>
</comment>
<dbReference type="Proteomes" id="UP000185093">
    <property type="component" value="Unassembled WGS sequence"/>
</dbReference>
<reference evidence="2 3" key="1">
    <citation type="submission" date="2016-11" db="EMBL/GenBank/DDBJ databases">
        <authorList>
            <person name="Varghese N."/>
            <person name="Submissions S."/>
        </authorList>
    </citation>
    <scope>NUCLEOTIDE SEQUENCE [LARGE SCALE GENOMIC DNA]</scope>
    <source>
        <strain evidence="2 3">DSM 20664</strain>
    </source>
</reference>
<evidence type="ECO:0000259" key="1">
    <source>
        <dbReference type="Pfam" id="PF08245"/>
    </source>
</evidence>
<dbReference type="Pfam" id="PF08245">
    <property type="entry name" value="Mur_ligase_M"/>
    <property type="match status" value="1"/>
</dbReference>
<dbReference type="RefSeq" id="WP_014807218.1">
    <property type="nucleotide sequence ID" value="NZ_FSQZ01000001.1"/>
</dbReference>
<dbReference type="EMBL" id="FSQZ01000001">
    <property type="protein sequence ID" value="SIN76382.1"/>
    <property type="molecule type" value="Genomic_DNA"/>
</dbReference>
<dbReference type="InterPro" id="IPR036565">
    <property type="entry name" value="Mur-like_cat_sf"/>
</dbReference>
<dbReference type="InterPro" id="IPR013221">
    <property type="entry name" value="Mur_ligase_cen"/>
</dbReference>
<evidence type="ECO:0000313" key="3">
    <source>
        <dbReference type="Proteomes" id="UP000185093"/>
    </source>
</evidence>
<dbReference type="SUPFAM" id="SSF53623">
    <property type="entry name" value="MurD-like peptide ligases, catalytic domain"/>
    <property type="match status" value="1"/>
</dbReference>
<accession>A0ABY1JF14</accession>
<dbReference type="GO" id="GO:0016874">
    <property type="term" value="F:ligase activity"/>
    <property type="evidence" value="ECO:0007669"/>
    <property type="project" value="UniProtKB-KW"/>
</dbReference>
<keyword evidence="2" id="KW-0436">Ligase</keyword>